<keyword evidence="5" id="KW-0560">Oxidoreductase</keyword>
<dbReference type="eggNOG" id="COG3383">
    <property type="taxonomic scope" value="Bacteria"/>
</dbReference>
<dbReference type="PROSITE" id="PS51379">
    <property type="entry name" value="4FE4S_FER_2"/>
    <property type="match status" value="2"/>
</dbReference>
<dbReference type="GO" id="GO:0051536">
    <property type="term" value="F:iron-sulfur cluster binding"/>
    <property type="evidence" value="ECO:0007669"/>
    <property type="project" value="UniProtKB-KW"/>
</dbReference>
<dbReference type="PRINTS" id="PR00419">
    <property type="entry name" value="ADXRDTASE"/>
</dbReference>
<dbReference type="PROSITE" id="PS51669">
    <property type="entry name" value="4FE4S_MOW_BIS_MGD"/>
    <property type="match status" value="1"/>
</dbReference>
<dbReference type="InterPro" id="IPR036188">
    <property type="entry name" value="FAD/NAD-bd_sf"/>
</dbReference>
<proteinExistence type="inferred from homology"/>
<dbReference type="Gene3D" id="1.10.1060.10">
    <property type="entry name" value="Alpha-helical ferredoxin"/>
    <property type="match status" value="1"/>
</dbReference>
<dbReference type="RefSeq" id="WP_012275934.1">
    <property type="nucleotide sequence ID" value="NC_010334.1"/>
</dbReference>
<dbReference type="InterPro" id="IPR006655">
    <property type="entry name" value="Mopterin_OxRdtase_prok_CS"/>
</dbReference>
<dbReference type="InterPro" id="IPR009010">
    <property type="entry name" value="Asp_de-COase-like_dom_sf"/>
</dbReference>
<dbReference type="Gene3D" id="2.40.40.20">
    <property type="match status" value="1"/>
</dbReference>
<evidence type="ECO:0000256" key="3">
    <source>
        <dbReference type="ARBA" id="ARBA00022505"/>
    </source>
</evidence>
<dbReference type="InterPro" id="IPR023753">
    <property type="entry name" value="FAD/NAD-binding_dom"/>
</dbReference>
<dbReference type="SUPFAM" id="SSF51971">
    <property type="entry name" value="Nucleotide-binding domain"/>
    <property type="match status" value="1"/>
</dbReference>
<dbReference type="InterPro" id="IPR041925">
    <property type="entry name" value="CT_Formate-Dh_H"/>
</dbReference>
<dbReference type="EMBL" id="CP000931">
    <property type="protein sequence ID" value="ABZ75382.1"/>
    <property type="molecule type" value="Genomic_DNA"/>
</dbReference>
<evidence type="ECO:0000256" key="4">
    <source>
        <dbReference type="ARBA" id="ARBA00022723"/>
    </source>
</evidence>
<dbReference type="OrthoDB" id="9810782at2"/>
<keyword evidence="3" id="KW-0500">Molybdenum</keyword>
<evidence type="ECO:0000259" key="9">
    <source>
        <dbReference type="PROSITE" id="PS51379"/>
    </source>
</evidence>
<dbReference type="Gene3D" id="3.40.228.10">
    <property type="entry name" value="Dimethylsulfoxide Reductase, domain 2"/>
    <property type="match status" value="1"/>
</dbReference>
<dbReference type="SUPFAM" id="SSF53706">
    <property type="entry name" value="Formate dehydrogenase/DMSO reductase, domains 1-3"/>
    <property type="match status" value="1"/>
</dbReference>
<evidence type="ECO:0000256" key="6">
    <source>
        <dbReference type="ARBA" id="ARBA00023004"/>
    </source>
</evidence>
<dbReference type="SMART" id="SM00926">
    <property type="entry name" value="Molybdop_Fe4S4"/>
    <property type="match status" value="1"/>
</dbReference>
<dbReference type="GO" id="GO:0008863">
    <property type="term" value="F:formate dehydrogenase (NAD+) activity"/>
    <property type="evidence" value="ECO:0007669"/>
    <property type="project" value="InterPro"/>
</dbReference>
<comment type="similarity">
    <text evidence="2">Belongs to the prokaryotic molybdopterin-containing oxidoreductase family.</text>
</comment>
<dbReference type="CDD" id="cd02753">
    <property type="entry name" value="MopB_Formate-Dh-H"/>
    <property type="match status" value="1"/>
</dbReference>
<dbReference type="Pfam" id="PF14691">
    <property type="entry name" value="Fer4_20"/>
    <property type="match status" value="1"/>
</dbReference>
<dbReference type="NCBIfam" id="TIGR01591">
    <property type="entry name" value="Fdh-alpha"/>
    <property type="match status" value="1"/>
</dbReference>
<dbReference type="InterPro" id="IPR017900">
    <property type="entry name" value="4Fe4S_Fe_S_CS"/>
</dbReference>
<name>B0TTN9_SHEHH</name>
<dbReference type="InterPro" id="IPR006478">
    <property type="entry name" value="Formate_DH_asu"/>
</dbReference>
<evidence type="ECO:0000259" key="10">
    <source>
        <dbReference type="PROSITE" id="PS51669"/>
    </source>
</evidence>
<dbReference type="SUPFAM" id="SSF46548">
    <property type="entry name" value="alpha-helical ferredoxin"/>
    <property type="match status" value="1"/>
</dbReference>
<dbReference type="InterPro" id="IPR006963">
    <property type="entry name" value="Mopterin_OxRdtase_4Fe-4S_dom"/>
</dbReference>
<dbReference type="Pfam" id="PF12838">
    <property type="entry name" value="Fer4_7"/>
    <property type="match status" value="1"/>
</dbReference>
<evidence type="ECO:0000256" key="1">
    <source>
        <dbReference type="ARBA" id="ARBA00001942"/>
    </source>
</evidence>
<dbReference type="Gene3D" id="3.30.70.20">
    <property type="match status" value="1"/>
</dbReference>
<dbReference type="Gene3D" id="3.40.50.740">
    <property type="match status" value="1"/>
</dbReference>
<dbReference type="SUPFAM" id="SSF54292">
    <property type="entry name" value="2Fe-2S ferredoxin-like"/>
    <property type="match status" value="1"/>
</dbReference>
<dbReference type="InterPro" id="IPR036010">
    <property type="entry name" value="2Fe-2S_ferredoxin-like_sf"/>
</dbReference>
<dbReference type="InterPro" id="IPR009051">
    <property type="entry name" value="Helical_ferredxn"/>
</dbReference>
<dbReference type="InterPro" id="IPR028261">
    <property type="entry name" value="DPD_II"/>
</dbReference>
<dbReference type="InterPro" id="IPR006657">
    <property type="entry name" value="MoPterin_dinucl-bd_dom"/>
</dbReference>
<dbReference type="PROSITE" id="PS00198">
    <property type="entry name" value="4FE4S_FER_1"/>
    <property type="match status" value="1"/>
</dbReference>
<evidence type="ECO:0000313" key="11">
    <source>
        <dbReference type="EMBL" id="ABZ75382.1"/>
    </source>
</evidence>
<dbReference type="PROSITE" id="PS00490">
    <property type="entry name" value="MOLYBDOPTERIN_PROK_2"/>
    <property type="match status" value="1"/>
</dbReference>
<keyword evidence="12" id="KW-1185">Reference proteome</keyword>
<dbReference type="InterPro" id="IPR050612">
    <property type="entry name" value="Prok_Mopterin_Oxidored"/>
</dbReference>
<dbReference type="Proteomes" id="UP000001317">
    <property type="component" value="Chromosome"/>
</dbReference>
<evidence type="ECO:0000256" key="7">
    <source>
        <dbReference type="ARBA" id="ARBA00023014"/>
    </source>
</evidence>
<protein>
    <submittedName>
        <fullName evidence="11">Formate dehydrogenase, alpha subunit</fullName>
    </submittedName>
</protein>
<dbReference type="PANTHER" id="PTHR43742:SF2">
    <property type="entry name" value="ASSIMILATORY NITRATE REDUCTASE CATALYTIC SUBUNIT"/>
    <property type="match status" value="1"/>
</dbReference>
<keyword evidence="8" id="KW-0830">Ubiquinone</keyword>
<evidence type="ECO:0000313" key="12">
    <source>
        <dbReference type="Proteomes" id="UP000001317"/>
    </source>
</evidence>
<reference evidence="11" key="1">
    <citation type="submission" date="2008-01" db="EMBL/GenBank/DDBJ databases">
        <title>Complete sequence of Shewanella halifaxensis HAW-EB4.</title>
        <authorList>
            <consortium name="US DOE Joint Genome Institute"/>
            <person name="Copeland A."/>
            <person name="Lucas S."/>
            <person name="Lapidus A."/>
            <person name="Glavina del Rio T."/>
            <person name="Dalin E."/>
            <person name="Tice H."/>
            <person name="Bruce D."/>
            <person name="Goodwin L."/>
            <person name="Pitluck S."/>
            <person name="Sims D."/>
            <person name="Brettin T."/>
            <person name="Detter J.C."/>
            <person name="Han C."/>
            <person name="Kuske C.R."/>
            <person name="Schmutz J."/>
            <person name="Larimer F."/>
            <person name="Land M."/>
            <person name="Hauser L."/>
            <person name="Kyrpides N."/>
            <person name="Kim E."/>
            <person name="Zhao J.-S."/>
            <person name="Richardson P."/>
        </authorList>
    </citation>
    <scope>NUCLEOTIDE SEQUENCE [LARGE SCALE GENOMIC DNA]</scope>
    <source>
        <strain evidence="11">HAW-EB4</strain>
    </source>
</reference>
<dbReference type="Pfam" id="PF01568">
    <property type="entry name" value="Molydop_binding"/>
    <property type="match status" value="1"/>
</dbReference>
<evidence type="ECO:0000256" key="2">
    <source>
        <dbReference type="ARBA" id="ARBA00010312"/>
    </source>
</evidence>
<feature type="domain" description="4Fe-4S ferredoxin-type" evidence="9">
    <location>
        <begin position="704"/>
        <end position="734"/>
    </location>
</feature>
<dbReference type="GO" id="GO:0043546">
    <property type="term" value="F:molybdopterin cofactor binding"/>
    <property type="evidence" value="ECO:0007669"/>
    <property type="project" value="InterPro"/>
</dbReference>
<dbReference type="HOGENOM" id="CLU_000422_0_1_6"/>
<dbReference type="Pfam" id="PF13510">
    <property type="entry name" value="Fer2_4"/>
    <property type="match status" value="1"/>
</dbReference>
<dbReference type="GO" id="GO:0015942">
    <property type="term" value="P:formate metabolic process"/>
    <property type="evidence" value="ECO:0007669"/>
    <property type="project" value="InterPro"/>
</dbReference>
<dbReference type="InterPro" id="IPR041924">
    <property type="entry name" value="Formate_Dh-H_N"/>
</dbReference>
<dbReference type="CDD" id="cd02790">
    <property type="entry name" value="MopB_CT_Formate-Dh_H"/>
    <property type="match status" value="1"/>
</dbReference>
<keyword evidence="7" id="KW-0411">Iron-sulfur</keyword>
<feature type="domain" description="4Fe-4S Mo/W bis-MGD-type" evidence="10">
    <location>
        <begin position="746"/>
        <end position="804"/>
    </location>
</feature>
<organism evidence="11 12">
    <name type="scientific">Shewanella halifaxensis (strain HAW-EB4)</name>
    <dbReference type="NCBI Taxonomy" id="458817"/>
    <lineage>
        <taxon>Bacteria</taxon>
        <taxon>Pseudomonadati</taxon>
        <taxon>Pseudomonadota</taxon>
        <taxon>Gammaproteobacteria</taxon>
        <taxon>Alteromonadales</taxon>
        <taxon>Shewanellaceae</taxon>
        <taxon>Shewanella</taxon>
    </lineage>
</organism>
<dbReference type="Gene3D" id="3.50.50.60">
    <property type="entry name" value="FAD/NAD(P)-binding domain"/>
    <property type="match status" value="2"/>
</dbReference>
<dbReference type="eggNOG" id="COG0493">
    <property type="taxonomic scope" value="Bacteria"/>
</dbReference>
<dbReference type="Pfam" id="PF00384">
    <property type="entry name" value="Molybdopterin"/>
    <property type="match status" value="1"/>
</dbReference>
<dbReference type="SUPFAM" id="SSF50692">
    <property type="entry name" value="ADC-like"/>
    <property type="match status" value="1"/>
</dbReference>
<dbReference type="GO" id="GO:0046872">
    <property type="term" value="F:metal ion binding"/>
    <property type="evidence" value="ECO:0007669"/>
    <property type="project" value="UniProtKB-KW"/>
</dbReference>
<dbReference type="Pfam" id="PF07992">
    <property type="entry name" value="Pyr_redox_2"/>
    <property type="match status" value="1"/>
</dbReference>
<dbReference type="InterPro" id="IPR017896">
    <property type="entry name" value="4Fe4S_Fe-S-bd"/>
</dbReference>
<evidence type="ECO:0000256" key="5">
    <source>
        <dbReference type="ARBA" id="ARBA00023002"/>
    </source>
</evidence>
<evidence type="ECO:0000256" key="8">
    <source>
        <dbReference type="ARBA" id="ARBA00023075"/>
    </source>
</evidence>
<sequence length="1441" mass="156849">MKQIIIDGKTLVANQRDTLLDVALNADIAIPNLCKSNARSLIKSSLVNDSKQHCNLCHVELIASDNSITNVRACETLIGDIAMQNVEVITRSAALSKQRKAALHTILSDHFADCEAPCQTACPAGVDVQSYLYHIAQGDHTEAVKVIKQTLPLPLSIGRVCPAFCESECRRGLVDEPVAIRQLKRHAADLDLDDANPYVPPKAPATNKKVAIIGSGPAGISAGYYLSNNGHDVTIFESMPQAGGWLRYGIPEYRLPKAILDKEIELLCKNGLNIQTDTRLGRDIHLNGLIEDFDAVCLAIGAQKAVPMNYPGIELKGCYLGVDYLKDYCTNKQYSTGKKVAVIGGGNTAIDCARTAKRDGADVTLVYRRTRDEMPAEPYEIHEAEQEGIKFHFLTNPIENHSDEAGRVSSVTFEVMALGEPDSSGRRSPTPTGETFVEAFDTVIPAVSQTPDMEFLEHPQSQLATGAVALTRWNTFEGCEHTMSAGQSAGLDKLFVIGDSRTGPATAVAAVADGRKAADAIEKLLTQGLTCELVKQPFNSTKAAKTSALKSLKVDALYPSTKVQARSQMPELDKLQRALNFSEVELGFEADEAMKEAARCLECACQANTDCKLRDYATEYKVKASELDISQAQHFSIDSSAPFITFDANRCISCGACVETCKGASGHNAISFAKDHYQAIPISCASSCDSSYDSDERKAPRVGFSASMNDSDCVQCGNCVQVCPTGALVDARDKTQGLTPAQKAPLKTVSTICTYCGIGCRINMQVDEQKNQIRHIDGDISSPVNEGMLCVKGRFGFDFVGSDKRLTTPLIRKNGELVPASWDEAISVVAQRFSEIKHTYGDKALAGLSSAKATNEDNFVFQKFFRSVLGNNNIDHCARLCHASTVTALRESIGSGAMTNDIPSIKDSDLIFIIGSDTESAHPIIASRIKQAVTDHGARLMVADPKRVSIADKAQLYVAQRPGSDVMLLNAIMQQIIKNDWHDLDYIQARVEGFSQLYDEVMSTDYSPKNAELITGVSASDIIEMARLIGTAEKTAIYYAMGVTQHTSGHDNVTAISNLQLLCGNIGVKGAGINPLRGQSNVQGACDMGALPNYFSGYQKLDDPLVQMRFRDAWGKEDLCADIGFSATEMMHALTHGELKGLYVMGENPVLSDPDQKHVLQGLAAAEFVVVQDIFLTETAELADVVLPAAAFAEKLGHFTNTERRVQQLLPAVTPPGLAKNDWEIIQLIAVQMGEEWTYQNERQIWHEITDVTPQYRGITWKVIDSLTANGRLGLQWPCPAEGHPGTPILHTNQFTHGKGKMRAVHYRLPAEMPCEEYPLVLSTGRLLEQFHTGTMTRKTPGLNLLGSPRVMISVYDAEKLSVNNGDMLKLSTRRGEIEIQAFVTKRAQAGVLFLPFHFAESAANKLTNNALDPVAKIPEFKVCAVKAEKVAEKLAEAELV</sequence>
<keyword evidence="6" id="KW-0408">Iron</keyword>
<dbReference type="STRING" id="458817.Shal_0807"/>
<keyword evidence="4" id="KW-0479">Metal-binding</keyword>
<dbReference type="Pfam" id="PF04879">
    <property type="entry name" value="Molybdop_Fe4S4"/>
    <property type="match status" value="1"/>
</dbReference>
<gene>
    <name evidence="11" type="ordered locus">Shal_0807</name>
</gene>
<accession>B0TTN9</accession>
<comment type="cofactor">
    <cofactor evidence="1">
        <name>Mo-bis(molybdopterin guanine dinucleotide)</name>
        <dbReference type="ChEBI" id="CHEBI:60539"/>
    </cofactor>
</comment>
<dbReference type="KEGG" id="shl:Shal_0807"/>
<dbReference type="SUPFAM" id="SSF54862">
    <property type="entry name" value="4Fe-4S ferredoxins"/>
    <property type="match status" value="1"/>
</dbReference>
<dbReference type="Gene3D" id="2.20.25.90">
    <property type="entry name" value="ADC-like domains"/>
    <property type="match status" value="1"/>
</dbReference>
<dbReference type="InterPro" id="IPR006656">
    <property type="entry name" value="Mopterin_OxRdtase"/>
</dbReference>
<dbReference type="PANTHER" id="PTHR43742">
    <property type="entry name" value="TRIMETHYLAMINE-N-OXIDE REDUCTASE"/>
    <property type="match status" value="1"/>
</dbReference>
<feature type="domain" description="4Fe-4S ferredoxin-type" evidence="9">
    <location>
        <begin position="642"/>
        <end position="675"/>
    </location>
</feature>